<keyword evidence="1" id="KW-0378">Hydrolase</keyword>
<keyword evidence="2" id="KW-1185">Reference proteome</keyword>
<dbReference type="Proteomes" id="UP000586918">
    <property type="component" value="Unassembled WGS sequence"/>
</dbReference>
<dbReference type="AlphaFoldDB" id="A0A848DDQ2"/>
<dbReference type="InterPro" id="IPR016516">
    <property type="entry name" value="UCP07580"/>
</dbReference>
<comment type="caution">
    <text evidence="1">The sequence shown here is derived from an EMBL/GenBank/DDBJ whole genome shotgun (WGS) entry which is preliminary data.</text>
</comment>
<evidence type="ECO:0000313" key="1">
    <source>
        <dbReference type="EMBL" id="NMH90724.1"/>
    </source>
</evidence>
<dbReference type="EMBL" id="JAAXKZ010000008">
    <property type="protein sequence ID" value="NMH90724.1"/>
    <property type="molecule type" value="Genomic_DNA"/>
</dbReference>
<dbReference type="PANTHER" id="PTHR39456:SF1">
    <property type="entry name" value="METAL-DEPENDENT HYDROLASE"/>
    <property type="match status" value="1"/>
</dbReference>
<evidence type="ECO:0000313" key="2">
    <source>
        <dbReference type="Proteomes" id="UP000586918"/>
    </source>
</evidence>
<dbReference type="PIRSF" id="PIRSF007580">
    <property type="entry name" value="UCP07580"/>
    <property type="match status" value="1"/>
</dbReference>
<dbReference type="GO" id="GO:0016787">
    <property type="term" value="F:hydrolase activity"/>
    <property type="evidence" value="ECO:0007669"/>
    <property type="project" value="UniProtKB-KW"/>
</dbReference>
<organism evidence="1 2">
    <name type="scientific">Pseudonocardia bannensis</name>
    <dbReference type="NCBI Taxonomy" id="630973"/>
    <lineage>
        <taxon>Bacteria</taxon>
        <taxon>Bacillati</taxon>
        <taxon>Actinomycetota</taxon>
        <taxon>Actinomycetes</taxon>
        <taxon>Pseudonocardiales</taxon>
        <taxon>Pseudonocardiaceae</taxon>
        <taxon>Pseudonocardia</taxon>
    </lineage>
</organism>
<gene>
    <name evidence="1" type="ORF">HF519_03830</name>
</gene>
<sequence>MRSAEPAGSRIGPEPERVALHARDVQFDWSGLPVHWIPGEPFATHVLDVLHLLLPEGERWFVRLFSEALPLIRDPRLAEDVRGFIGQEAMHAASHQGVLDHFAARGLDTSPYVDQVEWMFRRALDDRGLTGRRAQEWLVERIALTAAVEHITAYLGQWVLDARALDTAGVHPVMLDLLRWHGAEEVEHRAVAHDLFAHLDGRYLRRARAMLPAAPILFGLWVRGVRFLLAHDPVPAKPRLRDWARAARRGLTPGIVGLTRAVLTYLRPGYHPSQYGSTSTAVAYLATSPAARAAEARSAG</sequence>
<accession>A0A848DDQ2</accession>
<dbReference type="Pfam" id="PF10118">
    <property type="entry name" value="Metal_hydrol"/>
    <property type="match status" value="1"/>
</dbReference>
<protein>
    <submittedName>
        <fullName evidence="1">Metal-dependent hydrolase</fullName>
    </submittedName>
</protein>
<dbReference type="PANTHER" id="PTHR39456">
    <property type="entry name" value="METAL-DEPENDENT HYDROLASE"/>
    <property type="match status" value="1"/>
</dbReference>
<proteinExistence type="predicted"/>
<reference evidence="1 2" key="1">
    <citation type="submission" date="2020-04" db="EMBL/GenBank/DDBJ databases">
        <authorList>
            <person name="Klaysubun C."/>
            <person name="Duangmal K."/>
            <person name="Lipun K."/>
        </authorList>
    </citation>
    <scope>NUCLEOTIDE SEQUENCE [LARGE SCALE GENOMIC DNA]</scope>
    <source>
        <strain evidence="1 2">DSM 45300</strain>
    </source>
</reference>
<dbReference type="RefSeq" id="WP_169410220.1">
    <property type="nucleotide sequence ID" value="NZ_JAAXKZ010000008.1"/>
</dbReference>
<name>A0A848DDQ2_9PSEU</name>